<evidence type="ECO:0000313" key="4">
    <source>
        <dbReference type="Proteomes" id="UP000305948"/>
    </source>
</evidence>
<evidence type="ECO:0000256" key="1">
    <source>
        <dbReference type="SAM" id="MobiDB-lite"/>
    </source>
</evidence>
<dbReference type="EMBL" id="ML213540">
    <property type="protein sequence ID" value="TFK45576.1"/>
    <property type="molecule type" value="Genomic_DNA"/>
</dbReference>
<gene>
    <name evidence="3" type="ORF">OE88DRAFT_1649194</name>
</gene>
<dbReference type="AlphaFoldDB" id="A0A5C3MMJ6"/>
<proteinExistence type="predicted"/>
<dbReference type="Proteomes" id="UP000305948">
    <property type="component" value="Unassembled WGS sequence"/>
</dbReference>
<keyword evidence="2" id="KW-0732">Signal</keyword>
<evidence type="ECO:0000256" key="2">
    <source>
        <dbReference type="SAM" id="SignalP"/>
    </source>
</evidence>
<evidence type="ECO:0000313" key="3">
    <source>
        <dbReference type="EMBL" id="TFK45576.1"/>
    </source>
</evidence>
<protein>
    <submittedName>
        <fullName evidence="3">Uncharacterized protein</fullName>
    </submittedName>
</protein>
<reference evidence="3 4" key="1">
    <citation type="journal article" date="2019" name="Nat. Ecol. Evol.">
        <title>Megaphylogeny resolves global patterns of mushroom evolution.</title>
        <authorList>
            <person name="Varga T."/>
            <person name="Krizsan K."/>
            <person name="Foldi C."/>
            <person name="Dima B."/>
            <person name="Sanchez-Garcia M."/>
            <person name="Sanchez-Ramirez S."/>
            <person name="Szollosi G.J."/>
            <person name="Szarkandi J.G."/>
            <person name="Papp V."/>
            <person name="Albert L."/>
            <person name="Andreopoulos W."/>
            <person name="Angelini C."/>
            <person name="Antonin V."/>
            <person name="Barry K.W."/>
            <person name="Bougher N.L."/>
            <person name="Buchanan P."/>
            <person name="Buyck B."/>
            <person name="Bense V."/>
            <person name="Catcheside P."/>
            <person name="Chovatia M."/>
            <person name="Cooper J."/>
            <person name="Damon W."/>
            <person name="Desjardin D."/>
            <person name="Finy P."/>
            <person name="Geml J."/>
            <person name="Haridas S."/>
            <person name="Hughes K."/>
            <person name="Justo A."/>
            <person name="Karasinski D."/>
            <person name="Kautmanova I."/>
            <person name="Kiss B."/>
            <person name="Kocsube S."/>
            <person name="Kotiranta H."/>
            <person name="LaButti K.M."/>
            <person name="Lechner B.E."/>
            <person name="Liimatainen K."/>
            <person name="Lipzen A."/>
            <person name="Lukacs Z."/>
            <person name="Mihaltcheva S."/>
            <person name="Morgado L.N."/>
            <person name="Niskanen T."/>
            <person name="Noordeloos M.E."/>
            <person name="Ohm R.A."/>
            <person name="Ortiz-Santana B."/>
            <person name="Ovrebo C."/>
            <person name="Racz N."/>
            <person name="Riley R."/>
            <person name="Savchenko A."/>
            <person name="Shiryaev A."/>
            <person name="Soop K."/>
            <person name="Spirin V."/>
            <person name="Szebenyi C."/>
            <person name="Tomsovsky M."/>
            <person name="Tulloss R.E."/>
            <person name="Uehling J."/>
            <person name="Grigoriev I.V."/>
            <person name="Vagvolgyi C."/>
            <person name="Papp T."/>
            <person name="Martin F.M."/>
            <person name="Miettinen O."/>
            <person name="Hibbett D.S."/>
            <person name="Nagy L.G."/>
        </authorList>
    </citation>
    <scope>NUCLEOTIDE SEQUENCE [LARGE SCALE GENOMIC DNA]</scope>
    <source>
        <strain evidence="3 4">OMC1185</strain>
    </source>
</reference>
<sequence>MHFLILSLLFTVHVSPALPEEEKKILEEIKSHPLLKDKAHDGLVMGNAHDTEHTPPTSAHAKDRPATTPAHKAASTALDVCRTSTHPLPGTPSRHITHAGCSEAPRYFPANLIPKKKSLVVYTTGWKVVSSTMLGTNGAWD</sequence>
<feature type="chain" id="PRO_5022842138" evidence="2">
    <location>
        <begin position="20"/>
        <end position="141"/>
    </location>
</feature>
<keyword evidence="4" id="KW-1185">Reference proteome</keyword>
<organism evidence="3 4">
    <name type="scientific">Heliocybe sulcata</name>
    <dbReference type="NCBI Taxonomy" id="5364"/>
    <lineage>
        <taxon>Eukaryota</taxon>
        <taxon>Fungi</taxon>
        <taxon>Dikarya</taxon>
        <taxon>Basidiomycota</taxon>
        <taxon>Agaricomycotina</taxon>
        <taxon>Agaricomycetes</taxon>
        <taxon>Gloeophyllales</taxon>
        <taxon>Gloeophyllaceae</taxon>
        <taxon>Heliocybe</taxon>
    </lineage>
</organism>
<name>A0A5C3MMJ6_9AGAM</name>
<feature type="signal peptide" evidence="2">
    <location>
        <begin position="1"/>
        <end position="19"/>
    </location>
</feature>
<accession>A0A5C3MMJ6</accession>
<feature type="region of interest" description="Disordered" evidence="1">
    <location>
        <begin position="45"/>
        <end position="76"/>
    </location>
</feature>